<dbReference type="STRING" id="1642647.PSM36_0665"/>
<gene>
    <name evidence="3" type="ORF">PSM36_0665</name>
</gene>
<dbReference type="InterPro" id="IPR045864">
    <property type="entry name" value="aa-tRNA-synth_II/BPL/LPL"/>
</dbReference>
<name>A0A1R3T6C0_9BACT</name>
<dbReference type="PROSITE" id="PS51733">
    <property type="entry name" value="BPL_LPL_CATALYTIC"/>
    <property type="match status" value="1"/>
</dbReference>
<feature type="domain" description="BPL/LPL catalytic" evidence="2">
    <location>
        <begin position="5"/>
        <end position="184"/>
    </location>
</feature>
<evidence type="ECO:0000313" key="4">
    <source>
        <dbReference type="Proteomes" id="UP000187464"/>
    </source>
</evidence>
<dbReference type="EMBL" id="LT605205">
    <property type="protein sequence ID" value="SCD19495.1"/>
    <property type="molecule type" value="Genomic_DNA"/>
</dbReference>
<keyword evidence="1" id="KW-0436">Ligase</keyword>
<proteinExistence type="predicted"/>
<dbReference type="InterPro" id="IPR004143">
    <property type="entry name" value="BPL_LPL_catalytic"/>
</dbReference>
<dbReference type="Gene3D" id="3.30.930.10">
    <property type="entry name" value="Bira Bifunctional Protein, Domain 2"/>
    <property type="match status" value="1"/>
</dbReference>
<dbReference type="CDD" id="cd16442">
    <property type="entry name" value="BPL"/>
    <property type="match status" value="1"/>
</dbReference>
<dbReference type="SUPFAM" id="SSF55681">
    <property type="entry name" value="Class II aaRS and biotin synthetases"/>
    <property type="match status" value="1"/>
</dbReference>
<dbReference type="RefSeq" id="WP_076928813.1">
    <property type="nucleotide sequence ID" value="NZ_LT605205.1"/>
</dbReference>
<dbReference type="InterPro" id="IPR004408">
    <property type="entry name" value="Biotin_CoA_COase_ligase"/>
</dbReference>
<accession>A0A1R3T6C0</accession>
<dbReference type="Pfam" id="PF03099">
    <property type="entry name" value="BPL_LplA_LipB"/>
    <property type="match status" value="1"/>
</dbReference>
<dbReference type="AlphaFoldDB" id="A0A1R3T6C0"/>
<dbReference type="NCBIfam" id="TIGR00121">
    <property type="entry name" value="birA_ligase"/>
    <property type="match status" value="1"/>
</dbReference>
<reference evidence="3 4" key="1">
    <citation type="submission" date="2016-08" db="EMBL/GenBank/DDBJ databases">
        <authorList>
            <person name="Seilhamer J.J."/>
        </authorList>
    </citation>
    <scope>NUCLEOTIDE SEQUENCE [LARGE SCALE GENOMIC DNA]</scope>
    <source>
        <strain evidence="3">M3/6</strain>
    </source>
</reference>
<dbReference type="KEGG" id="psac:PSM36_0665"/>
<dbReference type="Proteomes" id="UP000187464">
    <property type="component" value="Chromosome I"/>
</dbReference>
<sequence>MEQLSKDRQIIRLEETESTNLYLKQLAREEHLEEGSMVIADFQTVGRGQMGNSWFSSKGENLLFSLLIYPKEVLANEQFIISRIASLAVKNTLDRFTDDIRIKWPNDIYWKEQKIAGILIENDIDNKYIANSVIGIGINVNQQIFPPELSNPVSLWQIIGSVQDRDYILDIFQREFFLLYRDFEKGEIKTIEDEYMLDLYRVNGYYWYEDKNGRFMAKVEDVLPSGHLVLKTIDTEEERKYAFKEVTFVE</sequence>
<dbReference type="PANTHER" id="PTHR12835">
    <property type="entry name" value="BIOTIN PROTEIN LIGASE"/>
    <property type="match status" value="1"/>
</dbReference>
<dbReference type="PANTHER" id="PTHR12835:SF5">
    <property type="entry name" value="BIOTIN--PROTEIN LIGASE"/>
    <property type="match status" value="1"/>
</dbReference>
<protein>
    <submittedName>
        <fullName evidence="3">Putative biotin-(Acetyl-CoA carboxylase) synthetase</fullName>
    </submittedName>
</protein>
<dbReference type="GO" id="GO:0005737">
    <property type="term" value="C:cytoplasm"/>
    <property type="evidence" value="ECO:0007669"/>
    <property type="project" value="TreeGrafter"/>
</dbReference>
<organism evidence="3 4">
    <name type="scientific">Proteiniphilum saccharofermentans</name>
    <dbReference type="NCBI Taxonomy" id="1642647"/>
    <lineage>
        <taxon>Bacteria</taxon>
        <taxon>Pseudomonadati</taxon>
        <taxon>Bacteroidota</taxon>
        <taxon>Bacteroidia</taxon>
        <taxon>Bacteroidales</taxon>
        <taxon>Dysgonomonadaceae</taxon>
        <taxon>Proteiniphilum</taxon>
    </lineage>
</organism>
<evidence type="ECO:0000259" key="2">
    <source>
        <dbReference type="PROSITE" id="PS51733"/>
    </source>
</evidence>
<keyword evidence="4" id="KW-1185">Reference proteome</keyword>
<dbReference type="GO" id="GO:0004077">
    <property type="term" value="F:biotin--[biotin carboxyl-carrier protein] ligase activity"/>
    <property type="evidence" value="ECO:0007669"/>
    <property type="project" value="InterPro"/>
</dbReference>
<evidence type="ECO:0000256" key="1">
    <source>
        <dbReference type="ARBA" id="ARBA00022598"/>
    </source>
</evidence>
<evidence type="ECO:0000313" key="3">
    <source>
        <dbReference type="EMBL" id="SCD19495.1"/>
    </source>
</evidence>